<name>A0A7R7IXY7_ADEB7</name>
<proteinExistence type="predicted"/>
<dbReference type="EMBL" id="LC597488">
    <property type="protein sequence ID" value="BCO10936.1"/>
    <property type="molecule type" value="Genomic_DNA"/>
</dbReference>
<accession>A0A7R7IXY7</accession>
<reference evidence="1" key="1">
    <citation type="submission" date="2020-12" db="EMBL/GenBank/DDBJ databases">
        <title>Complete genome sequence of bovine adenovirus type 7 strain Fukuroi.</title>
        <authorList>
            <person name="Kumagai A."/>
            <person name="Hatama S."/>
        </authorList>
    </citation>
    <scope>NUCLEOTIDE SEQUENCE [LARGE SCALE GENOMIC DNA]</scope>
    <source>
        <strain evidence="1">Fukuroi</strain>
    </source>
</reference>
<organism evidence="1">
    <name type="scientific">Bovine adenovirus 7</name>
    <name type="common">BAdV-7</name>
    <dbReference type="NCBI Taxonomy" id="10511"/>
    <lineage>
        <taxon>Viruses</taxon>
        <taxon>Varidnaviria</taxon>
        <taxon>Bamfordvirae</taxon>
        <taxon>Preplasmiviricota</taxon>
        <taxon>Polisuviricotina</taxon>
        <taxon>Pharingeaviricetes</taxon>
        <taxon>Rowavirales</taxon>
        <taxon>Adenoviridae</taxon>
        <taxon>Barthadenovirus</taxon>
        <taxon>Barthadenovirus bosseptimum</taxon>
        <taxon>Bovine adenovirus F</taxon>
    </lineage>
</organism>
<protein>
    <submittedName>
        <fullName evidence="1">U-exon protein</fullName>
    </submittedName>
</protein>
<sequence>MTEVYFNSSLLLKSDILIPPFKWIKIHKDIQLKLENYGKVILFYGDESKKEKLM</sequence>
<evidence type="ECO:0000313" key="1">
    <source>
        <dbReference type="EMBL" id="BCO10936.1"/>
    </source>
</evidence>
<organismHost>
    <name type="scientific">Bos taurus</name>
    <name type="common">Bovine</name>
    <dbReference type="NCBI Taxonomy" id="9913"/>
</organismHost>
<dbReference type="Proteomes" id="UP000595620">
    <property type="component" value="Segment"/>
</dbReference>
<evidence type="ECO:0000313" key="2">
    <source>
        <dbReference type="Proteomes" id="UP000595620"/>
    </source>
</evidence>
<keyword evidence="2" id="KW-1185">Reference proteome</keyword>